<accession>A0A256GRY1</accession>
<organism evidence="1 2">
    <name type="scientific">Brucella lupini</name>
    <dbReference type="NCBI Taxonomy" id="255457"/>
    <lineage>
        <taxon>Bacteria</taxon>
        <taxon>Pseudomonadati</taxon>
        <taxon>Pseudomonadota</taxon>
        <taxon>Alphaproteobacteria</taxon>
        <taxon>Hyphomicrobiales</taxon>
        <taxon>Brucellaceae</taxon>
        <taxon>Brucella/Ochrobactrum group</taxon>
        <taxon>Brucella</taxon>
    </lineage>
</organism>
<sequence>MADISVSGSEKAASALVKSATFAEYGRTRFVFLMSAVLFL</sequence>
<name>A0A256GRY1_9HYPH</name>
<gene>
    <name evidence="1" type="ORF">CES86_2312</name>
</gene>
<dbReference type="AlphaFoldDB" id="A0A256GRY1"/>
<evidence type="ECO:0000313" key="1">
    <source>
        <dbReference type="EMBL" id="OYR29748.1"/>
    </source>
</evidence>
<proteinExistence type="predicted"/>
<evidence type="ECO:0000313" key="2">
    <source>
        <dbReference type="Proteomes" id="UP000216363"/>
    </source>
</evidence>
<reference evidence="1 2" key="1">
    <citation type="submission" date="2017-07" db="EMBL/GenBank/DDBJ databases">
        <title>Draft genome of Ochrobactrum lupini type strain LUP21.</title>
        <authorList>
            <person name="Krzyzanowska D.M."/>
            <person name="Jafra S."/>
        </authorList>
    </citation>
    <scope>NUCLEOTIDE SEQUENCE [LARGE SCALE GENOMIC DNA]</scope>
    <source>
        <strain evidence="1 2">LUP21</strain>
    </source>
</reference>
<comment type="caution">
    <text evidence="1">The sequence shown here is derived from an EMBL/GenBank/DDBJ whole genome shotgun (WGS) entry which is preliminary data.</text>
</comment>
<dbReference type="Proteomes" id="UP000216363">
    <property type="component" value="Unassembled WGS sequence"/>
</dbReference>
<protein>
    <submittedName>
        <fullName evidence="1">Uncharacterized protein</fullName>
    </submittedName>
</protein>
<dbReference type="EMBL" id="NNRN01000046">
    <property type="protein sequence ID" value="OYR29748.1"/>
    <property type="molecule type" value="Genomic_DNA"/>
</dbReference>